<proteinExistence type="predicted"/>
<sequence length="158" mass="17132">SLLLRFKSAAVQTIALDFDSIVGSDFSFHSSGSIISAITDAVSAEEINKKGDIYDTFTSNINDQLLSVANDYIDSKPKPSFGATCVEAIRTTTTTEDFEMSRRLQQHSFQKQSAMSRSGGSDVNRSTFQLSSTAAAAGFPMAEKKELTARLATIEKSR</sequence>
<feature type="region of interest" description="Disordered" evidence="1">
    <location>
        <begin position="105"/>
        <end position="125"/>
    </location>
</feature>
<protein>
    <submittedName>
        <fullName evidence="2">Uncharacterized protein</fullName>
    </submittedName>
</protein>
<evidence type="ECO:0000256" key="1">
    <source>
        <dbReference type="SAM" id="MobiDB-lite"/>
    </source>
</evidence>
<dbReference type="AlphaFoldDB" id="A0A8T1EH48"/>
<name>A0A8T1EH48_9STRA</name>
<gene>
    <name evidence="2" type="ORF">PC117_g1702</name>
</gene>
<evidence type="ECO:0000313" key="3">
    <source>
        <dbReference type="Proteomes" id="UP000736787"/>
    </source>
</evidence>
<evidence type="ECO:0000313" key="2">
    <source>
        <dbReference type="EMBL" id="KAG2953799.1"/>
    </source>
</evidence>
<reference evidence="2" key="1">
    <citation type="submission" date="2018-10" db="EMBL/GenBank/DDBJ databases">
        <title>Effector identification in a new, highly contiguous assembly of the strawberry crown rot pathogen Phytophthora cactorum.</title>
        <authorList>
            <person name="Armitage A.D."/>
            <person name="Nellist C.F."/>
            <person name="Bates H."/>
            <person name="Vickerstaff R.J."/>
            <person name="Harrison R.J."/>
        </authorList>
    </citation>
    <scope>NUCLEOTIDE SEQUENCE</scope>
    <source>
        <strain evidence="2">4040</strain>
    </source>
</reference>
<dbReference type="Proteomes" id="UP000736787">
    <property type="component" value="Unassembled WGS sequence"/>
</dbReference>
<accession>A0A8T1EH48</accession>
<organism evidence="2 3">
    <name type="scientific">Phytophthora cactorum</name>
    <dbReference type="NCBI Taxonomy" id="29920"/>
    <lineage>
        <taxon>Eukaryota</taxon>
        <taxon>Sar</taxon>
        <taxon>Stramenopiles</taxon>
        <taxon>Oomycota</taxon>
        <taxon>Peronosporomycetes</taxon>
        <taxon>Peronosporales</taxon>
        <taxon>Peronosporaceae</taxon>
        <taxon>Phytophthora</taxon>
    </lineage>
</organism>
<comment type="caution">
    <text evidence="2">The sequence shown here is derived from an EMBL/GenBank/DDBJ whole genome shotgun (WGS) entry which is preliminary data.</text>
</comment>
<dbReference type="EMBL" id="RCMK01000021">
    <property type="protein sequence ID" value="KAG2953799.1"/>
    <property type="molecule type" value="Genomic_DNA"/>
</dbReference>
<dbReference type="VEuPathDB" id="FungiDB:PC110_g4437"/>
<feature type="compositionally biased region" description="Polar residues" evidence="1">
    <location>
        <begin position="106"/>
        <end position="125"/>
    </location>
</feature>
<feature type="non-terminal residue" evidence="2">
    <location>
        <position position="1"/>
    </location>
</feature>